<keyword evidence="2" id="KW-1185">Reference proteome</keyword>
<proteinExistence type="predicted"/>
<accession>A0ABN6E729</accession>
<gene>
    <name evidence="1" type="ORF">CaldiYA01_11550</name>
</gene>
<evidence type="ECO:0000313" key="2">
    <source>
        <dbReference type="Proteomes" id="UP000663623"/>
    </source>
</evidence>
<protein>
    <recommendedName>
        <fullName evidence="3">Secreted protein</fullName>
    </recommendedName>
</protein>
<dbReference type="EMBL" id="AP024480">
    <property type="protein sequence ID" value="BCS81195.1"/>
    <property type="molecule type" value="Genomic_DNA"/>
</dbReference>
<dbReference type="Proteomes" id="UP000663623">
    <property type="component" value="Chromosome"/>
</dbReference>
<reference evidence="1 2" key="1">
    <citation type="submission" date="2021-02" db="EMBL/GenBank/DDBJ databases">
        <title>Nitrogen-fixing ability and nitrogen fixation related genes of thermophilic fermentative bacteria in the genus Caldicellulosiruptor.</title>
        <authorList>
            <person name="Chen Y."/>
            <person name="Nishihara A."/>
            <person name="Haruta S."/>
        </authorList>
    </citation>
    <scope>NUCLEOTIDE SEQUENCE [LARGE SCALE GENOMIC DNA]</scope>
    <source>
        <strain evidence="1 2">YA01</strain>
    </source>
</reference>
<sequence length="62" mass="6939">MGKFCIILSLLLIFNINLSSDKSFSEISNSTKDTSNFSNINSQSELPDKELLIISNKKSEIK</sequence>
<evidence type="ECO:0008006" key="3">
    <source>
        <dbReference type="Google" id="ProtNLM"/>
    </source>
</evidence>
<name>A0ABN6E729_9FIRM</name>
<evidence type="ECO:0000313" key="1">
    <source>
        <dbReference type="EMBL" id="BCS81195.1"/>
    </source>
</evidence>
<organism evidence="1 2">
    <name type="scientific">Caldicellulosiruptor diazotrophicus</name>
    <dbReference type="NCBI Taxonomy" id="2806205"/>
    <lineage>
        <taxon>Bacteria</taxon>
        <taxon>Bacillati</taxon>
        <taxon>Bacillota</taxon>
        <taxon>Bacillota incertae sedis</taxon>
        <taxon>Caldicellulosiruptorales</taxon>
        <taxon>Caldicellulosiruptoraceae</taxon>
        <taxon>Caldicellulosiruptor</taxon>
    </lineage>
</organism>